<evidence type="ECO:0000313" key="2">
    <source>
        <dbReference type="Proteomes" id="UP000178187"/>
    </source>
</evidence>
<name>A0A1G1KQX2_9BACT</name>
<accession>A0A1G1KQX2</accession>
<dbReference type="AlphaFoldDB" id="A0A1G1KQX2"/>
<proteinExistence type="predicted"/>
<dbReference type="EMBL" id="MHFR01000068">
    <property type="protein sequence ID" value="OGW95242.1"/>
    <property type="molecule type" value="Genomic_DNA"/>
</dbReference>
<dbReference type="Proteomes" id="UP000178187">
    <property type="component" value="Unassembled WGS sequence"/>
</dbReference>
<comment type="caution">
    <text evidence="1">The sequence shown here is derived from an EMBL/GenBank/DDBJ whole genome shotgun (WGS) entry which is preliminary data.</text>
</comment>
<sequence length="65" mass="7182">MLLSFIIGNIQKISMTKSPAKKHGGQAMTKKVSSCQITIGNYSVWDLFGHCVIDYWGFDACLPTT</sequence>
<evidence type="ECO:0000313" key="1">
    <source>
        <dbReference type="EMBL" id="OGW95242.1"/>
    </source>
</evidence>
<gene>
    <name evidence="1" type="ORF">A3G33_04745</name>
</gene>
<reference evidence="1 2" key="1">
    <citation type="journal article" date="2016" name="Nat. Commun.">
        <title>Thousands of microbial genomes shed light on interconnected biogeochemical processes in an aquifer system.</title>
        <authorList>
            <person name="Anantharaman K."/>
            <person name="Brown C.T."/>
            <person name="Hug L.A."/>
            <person name="Sharon I."/>
            <person name="Castelle C.J."/>
            <person name="Probst A.J."/>
            <person name="Thomas B.C."/>
            <person name="Singh A."/>
            <person name="Wilkins M.J."/>
            <person name="Karaoz U."/>
            <person name="Brodie E.L."/>
            <person name="Williams K.H."/>
            <person name="Hubbard S.S."/>
            <person name="Banfield J.F."/>
        </authorList>
    </citation>
    <scope>NUCLEOTIDE SEQUENCE [LARGE SCALE GENOMIC DNA]</scope>
</reference>
<organism evidence="1 2">
    <name type="scientific">Candidatus Danuiimicrobium aquiferis</name>
    <dbReference type="NCBI Taxonomy" id="1801832"/>
    <lineage>
        <taxon>Bacteria</taxon>
        <taxon>Pseudomonadati</taxon>
        <taxon>Candidatus Omnitrophota</taxon>
        <taxon>Candidatus Danuiimicrobium</taxon>
    </lineage>
</organism>
<protein>
    <submittedName>
        <fullName evidence="1">Uncharacterized protein</fullName>
    </submittedName>
</protein>